<dbReference type="InterPro" id="IPR004045">
    <property type="entry name" value="Glutathione_S-Trfase_N"/>
</dbReference>
<dbReference type="GO" id="GO:0005737">
    <property type="term" value="C:cytoplasm"/>
    <property type="evidence" value="ECO:0007669"/>
    <property type="project" value="TreeGrafter"/>
</dbReference>
<name>A0A067MEF5_BOTB1</name>
<dbReference type="GO" id="GO:0043295">
    <property type="term" value="F:glutathione binding"/>
    <property type="evidence" value="ECO:0007669"/>
    <property type="project" value="TreeGrafter"/>
</dbReference>
<dbReference type="GO" id="GO:0006749">
    <property type="term" value="P:glutathione metabolic process"/>
    <property type="evidence" value="ECO:0007669"/>
    <property type="project" value="TreeGrafter"/>
</dbReference>
<dbReference type="InterPro" id="IPR010987">
    <property type="entry name" value="Glutathione-S-Trfase_C-like"/>
</dbReference>
<keyword evidence="2" id="KW-0808">Transferase</keyword>
<dbReference type="OrthoDB" id="249703at2759"/>
<dbReference type="Gene3D" id="3.40.30.10">
    <property type="entry name" value="Glutaredoxin"/>
    <property type="match status" value="1"/>
</dbReference>
<evidence type="ECO:0000313" key="7">
    <source>
        <dbReference type="Proteomes" id="UP000027195"/>
    </source>
</evidence>
<evidence type="ECO:0000259" key="5">
    <source>
        <dbReference type="PROSITE" id="PS50405"/>
    </source>
</evidence>
<dbReference type="InterPro" id="IPR040079">
    <property type="entry name" value="Glutathione_S-Trfase"/>
</dbReference>
<feature type="domain" description="GST C-terminal" evidence="5">
    <location>
        <begin position="92"/>
        <end position="215"/>
    </location>
</feature>
<dbReference type="SUPFAM" id="SSF47616">
    <property type="entry name" value="GST C-terminal domain-like"/>
    <property type="match status" value="1"/>
</dbReference>
<dbReference type="PANTHER" id="PTHR43900:SF3">
    <property type="entry name" value="GLUTATHIONE S-TRANSFERASE RHO"/>
    <property type="match status" value="1"/>
</dbReference>
<dbReference type="SUPFAM" id="SSF52833">
    <property type="entry name" value="Thioredoxin-like"/>
    <property type="match status" value="1"/>
</dbReference>
<dbReference type="Pfam" id="PF13409">
    <property type="entry name" value="GST_N_2"/>
    <property type="match status" value="1"/>
</dbReference>
<evidence type="ECO:0000256" key="2">
    <source>
        <dbReference type="ARBA" id="ARBA00022679"/>
    </source>
</evidence>
<dbReference type="GO" id="GO:0004364">
    <property type="term" value="F:glutathione transferase activity"/>
    <property type="evidence" value="ECO:0007669"/>
    <property type="project" value="UniProtKB-EC"/>
</dbReference>
<dbReference type="PROSITE" id="PS50405">
    <property type="entry name" value="GST_CTER"/>
    <property type="match status" value="1"/>
</dbReference>
<reference evidence="7" key="1">
    <citation type="journal article" date="2014" name="Proc. Natl. Acad. Sci. U.S.A.">
        <title>Extensive sampling of basidiomycete genomes demonstrates inadequacy of the white-rot/brown-rot paradigm for wood decay fungi.</title>
        <authorList>
            <person name="Riley R."/>
            <person name="Salamov A.A."/>
            <person name="Brown D.W."/>
            <person name="Nagy L.G."/>
            <person name="Floudas D."/>
            <person name="Held B.W."/>
            <person name="Levasseur A."/>
            <person name="Lombard V."/>
            <person name="Morin E."/>
            <person name="Otillar R."/>
            <person name="Lindquist E.A."/>
            <person name="Sun H."/>
            <person name="LaButti K.M."/>
            <person name="Schmutz J."/>
            <person name="Jabbour D."/>
            <person name="Luo H."/>
            <person name="Baker S.E."/>
            <person name="Pisabarro A.G."/>
            <person name="Walton J.D."/>
            <person name="Blanchette R.A."/>
            <person name="Henrissat B."/>
            <person name="Martin F."/>
            <person name="Cullen D."/>
            <person name="Hibbett D.S."/>
            <person name="Grigoriev I.V."/>
        </authorList>
    </citation>
    <scope>NUCLEOTIDE SEQUENCE [LARGE SCALE GENOMIC DNA]</scope>
    <source>
        <strain evidence="7">FD-172 SS1</strain>
    </source>
</reference>
<gene>
    <name evidence="6" type="ORF">BOTBODRAFT_36579</name>
</gene>
<dbReference type="InParanoid" id="A0A067MEF5"/>
<dbReference type="AlphaFoldDB" id="A0A067MEF5"/>
<dbReference type="HOGENOM" id="CLU_011226_5_1_1"/>
<dbReference type="PROSITE" id="PS50404">
    <property type="entry name" value="GST_NTER"/>
    <property type="match status" value="1"/>
</dbReference>
<dbReference type="STRING" id="930990.A0A067MEF5"/>
<evidence type="ECO:0000259" key="4">
    <source>
        <dbReference type="PROSITE" id="PS50404"/>
    </source>
</evidence>
<comment type="catalytic activity">
    <reaction evidence="3">
        <text>RX + glutathione = an S-substituted glutathione + a halide anion + H(+)</text>
        <dbReference type="Rhea" id="RHEA:16437"/>
        <dbReference type="ChEBI" id="CHEBI:15378"/>
        <dbReference type="ChEBI" id="CHEBI:16042"/>
        <dbReference type="ChEBI" id="CHEBI:17792"/>
        <dbReference type="ChEBI" id="CHEBI:57925"/>
        <dbReference type="ChEBI" id="CHEBI:90779"/>
        <dbReference type="EC" id="2.5.1.18"/>
    </reaction>
</comment>
<dbReference type="Proteomes" id="UP000027195">
    <property type="component" value="Unassembled WGS sequence"/>
</dbReference>
<dbReference type="SFLD" id="SFLDG00358">
    <property type="entry name" value="Main_(cytGST)"/>
    <property type="match status" value="1"/>
</dbReference>
<dbReference type="Pfam" id="PF00043">
    <property type="entry name" value="GST_C"/>
    <property type="match status" value="1"/>
</dbReference>
<dbReference type="EMBL" id="KL198072">
    <property type="protein sequence ID" value="KDQ09956.1"/>
    <property type="molecule type" value="Genomic_DNA"/>
</dbReference>
<protein>
    <recommendedName>
        <fullName evidence="1">glutathione transferase</fullName>
        <ecNumber evidence="1">2.5.1.18</ecNumber>
    </recommendedName>
</protein>
<evidence type="ECO:0000256" key="1">
    <source>
        <dbReference type="ARBA" id="ARBA00012452"/>
    </source>
</evidence>
<evidence type="ECO:0000313" key="6">
    <source>
        <dbReference type="EMBL" id="KDQ09956.1"/>
    </source>
</evidence>
<proteinExistence type="predicted"/>
<sequence length="215" mass="24268">MVLQLHGLSVSACTRRVAVVARELGVPYELIHVDIRGREHKSDLFFTEKHPMGVIPAAFDDGLHIFESRAICRYLAAKYSETGGHLAPPPSDLERYAKFEAAASLEQNYFDRSAASIVHELVVKRRLGLGEPNRAIVDECVERLKVALDGYECILEKQRYIGGDTLTLVDLFHLPYGYEIGRNGIDIMTHYKPNVARWWNEISELESWKAVKDGA</sequence>
<dbReference type="EC" id="2.5.1.18" evidence="1"/>
<accession>A0A067MEF5</accession>
<dbReference type="SFLD" id="SFLDS00019">
    <property type="entry name" value="Glutathione_Transferase_(cytos"/>
    <property type="match status" value="1"/>
</dbReference>
<dbReference type="InterPro" id="IPR004046">
    <property type="entry name" value="GST_C"/>
</dbReference>
<dbReference type="Gene3D" id="1.20.1050.10">
    <property type="match status" value="1"/>
</dbReference>
<dbReference type="InterPro" id="IPR036249">
    <property type="entry name" value="Thioredoxin-like_sf"/>
</dbReference>
<dbReference type="InterPro" id="IPR036282">
    <property type="entry name" value="Glutathione-S-Trfase_C_sf"/>
</dbReference>
<feature type="domain" description="GST N-terminal" evidence="4">
    <location>
        <begin position="1"/>
        <end position="83"/>
    </location>
</feature>
<organism evidence="6 7">
    <name type="scientific">Botryobasidium botryosum (strain FD-172 SS1)</name>
    <dbReference type="NCBI Taxonomy" id="930990"/>
    <lineage>
        <taxon>Eukaryota</taxon>
        <taxon>Fungi</taxon>
        <taxon>Dikarya</taxon>
        <taxon>Basidiomycota</taxon>
        <taxon>Agaricomycotina</taxon>
        <taxon>Agaricomycetes</taxon>
        <taxon>Cantharellales</taxon>
        <taxon>Botryobasidiaceae</taxon>
        <taxon>Botryobasidium</taxon>
    </lineage>
</organism>
<keyword evidence="7" id="KW-1185">Reference proteome</keyword>
<dbReference type="PANTHER" id="PTHR43900">
    <property type="entry name" value="GLUTATHIONE S-TRANSFERASE RHO"/>
    <property type="match status" value="1"/>
</dbReference>
<evidence type="ECO:0000256" key="3">
    <source>
        <dbReference type="ARBA" id="ARBA00047960"/>
    </source>
</evidence>